<evidence type="ECO:0000259" key="9">
    <source>
        <dbReference type="PROSITE" id="PS50887"/>
    </source>
</evidence>
<dbReference type="InterPro" id="IPR029787">
    <property type="entry name" value="Nucleotide_cyclase"/>
</dbReference>
<dbReference type="KEGG" id="mana:MAMMFC1_00532"/>
<evidence type="ECO:0000256" key="5">
    <source>
        <dbReference type="ARBA" id="ARBA00023136"/>
    </source>
</evidence>
<dbReference type="OrthoDB" id="9762141at2"/>
<dbReference type="AlphaFoldDB" id="A0A348AFP4"/>
<dbReference type="Pfam" id="PF17200">
    <property type="entry name" value="sCache_2"/>
    <property type="match status" value="1"/>
</dbReference>
<evidence type="ECO:0000256" key="6">
    <source>
        <dbReference type="SAM" id="Coils"/>
    </source>
</evidence>
<feature type="domain" description="GGDEF" evidence="9">
    <location>
        <begin position="313"/>
        <end position="445"/>
    </location>
</feature>
<dbReference type="RefSeq" id="WP_158618615.1">
    <property type="nucleotide sequence ID" value="NZ_AP018449.1"/>
</dbReference>
<comment type="subcellular location">
    <subcellularLocation>
        <location evidence="1">Cell membrane</location>
        <topology evidence="1">Multi-pass membrane protein</topology>
    </subcellularLocation>
</comment>
<dbReference type="InterPro" id="IPR052155">
    <property type="entry name" value="Biofilm_reg_signaling"/>
</dbReference>
<keyword evidence="11" id="KW-1185">Reference proteome</keyword>
<dbReference type="SMART" id="SM00052">
    <property type="entry name" value="EAL"/>
    <property type="match status" value="1"/>
</dbReference>
<organism evidence="10 11">
    <name type="scientific">Methylomusa anaerophila</name>
    <dbReference type="NCBI Taxonomy" id="1930071"/>
    <lineage>
        <taxon>Bacteria</taxon>
        <taxon>Bacillati</taxon>
        <taxon>Bacillota</taxon>
        <taxon>Negativicutes</taxon>
        <taxon>Selenomonadales</taxon>
        <taxon>Sporomusaceae</taxon>
        <taxon>Methylomusa</taxon>
    </lineage>
</organism>
<evidence type="ECO:0000256" key="3">
    <source>
        <dbReference type="ARBA" id="ARBA00022692"/>
    </source>
</evidence>
<sequence length="706" mass="80267">MADWFSKTSVRFTAAILVLLLGFGVGLSVYLRAFSEDSYLTRKNELQHIVSLARNVIEPVLEEKKAGKLTIGQARVTATDILNHFVYSDDWGPNFVFLASYEGYILVEPFKPDAVGTYQMQRRDINGTAITQELLQTAKAGGGFVFYHEPRMEGAPPQKKLSYVTGIPELECYIGTGMYVDDIDRSINILMKRFLLLGSFILVIILGLQYYFLHPLLHCFFTLSNAFKEFGRYPASLPRITSQSSRKTTDTAKLIENFQTIINMLKEDRMALKERVTEIQRLAYFDPLTNLPNRASLAEWFQAELERAVTGESRGAIMFLDLNDFKRVNDLFGHSRGDQLLVQTGSRIETVLRDKGRIFRLGGDEFIIIIPGLNGEEAEKLAQEILRETACPYVFQGESFYVTGSLGIARYPEDGCDMDSLLSKVDTAMYYAKEAKMNGYSRFDSSMHEAMLQRIKLENSLAKALERNQLELFYQPQWDVALNKPVAIEALLRWNRSNKGRVFPGDFIPIAEESGLIIPIGRWVLLEACRFCAYLHSLGYDDIYVTVNLSARQAEQPNLVDSVRETLEEAGLEPRFLELEITESLFMNSLESCKDKFRQLRGMGIRLALDDFGTGYSSLTRLRLLPFDVLKIDKEFLREINAEQSEIIRTIIKLAHVLGMEVVVEGVETVEQAKFAADALSDRVQGYYFSQPLARENLLTYMARVY</sequence>
<evidence type="ECO:0000256" key="7">
    <source>
        <dbReference type="SAM" id="Phobius"/>
    </source>
</evidence>
<evidence type="ECO:0000313" key="10">
    <source>
        <dbReference type="EMBL" id="BBB89892.1"/>
    </source>
</evidence>
<dbReference type="GO" id="GO:0005886">
    <property type="term" value="C:plasma membrane"/>
    <property type="evidence" value="ECO:0007669"/>
    <property type="project" value="UniProtKB-SubCell"/>
</dbReference>
<feature type="transmembrane region" description="Helical" evidence="7">
    <location>
        <begin position="12"/>
        <end position="33"/>
    </location>
</feature>
<dbReference type="PANTHER" id="PTHR44757">
    <property type="entry name" value="DIGUANYLATE CYCLASE DGCP"/>
    <property type="match status" value="1"/>
</dbReference>
<dbReference type="Pfam" id="PF00990">
    <property type="entry name" value="GGDEF"/>
    <property type="match status" value="1"/>
</dbReference>
<keyword evidence="5 7" id="KW-0472">Membrane</keyword>
<dbReference type="Pfam" id="PF00563">
    <property type="entry name" value="EAL"/>
    <property type="match status" value="1"/>
</dbReference>
<feature type="coiled-coil region" evidence="6">
    <location>
        <begin position="255"/>
        <end position="282"/>
    </location>
</feature>
<keyword evidence="2" id="KW-1003">Cell membrane</keyword>
<protein>
    <submittedName>
        <fullName evidence="10">Cyclic di-GMP phosphodiesterase Gmr</fullName>
        <ecNumber evidence="10">3.1.4.52</ecNumber>
    </submittedName>
</protein>
<keyword evidence="10" id="KW-0378">Hydrolase</keyword>
<keyword evidence="3 7" id="KW-0812">Transmembrane</keyword>
<name>A0A348AFP4_9FIRM</name>
<dbReference type="EC" id="3.1.4.52" evidence="10"/>
<dbReference type="InterPro" id="IPR001633">
    <property type="entry name" value="EAL_dom"/>
</dbReference>
<feature type="transmembrane region" description="Helical" evidence="7">
    <location>
        <begin position="194"/>
        <end position="213"/>
    </location>
</feature>
<dbReference type="CDD" id="cd01948">
    <property type="entry name" value="EAL"/>
    <property type="match status" value="1"/>
</dbReference>
<dbReference type="InterPro" id="IPR000160">
    <property type="entry name" value="GGDEF_dom"/>
</dbReference>
<dbReference type="PANTHER" id="PTHR44757:SF2">
    <property type="entry name" value="BIOFILM ARCHITECTURE MAINTENANCE PROTEIN MBAA"/>
    <property type="match status" value="1"/>
</dbReference>
<proteinExistence type="predicted"/>
<evidence type="ECO:0000259" key="8">
    <source>
        <dbReference type="PROSITE" id="PS50883"/>
    </source>
</evidence>
<dbReference type="SMART" id="SM00267">
    <property type="entry name" value="GGDEF"/>
    <property type="match status" value="1"/>
</dbReference>
<dbReference type="Gene3D" id="3.20.20.450">
    <property type="entry name" value="EAL domain"/>
    <property type="match status" value="1"/>
</dbReference>
<dbReference type="InterPro" id="IPR033480">
    <property type="entry name" value="sCache_2"/>
</dbReference>
<evidence type="ECO:0000256" key="2">
    <source>
        <dbReference type="ARBA" id="ARBA00022475"/>
    </source>
</evidence>
<dbReference type="SUPFAM" id="SSF55073">
    <property type="entry name" value="Nucleotide cyclase"/>
    <property type="match status" value="1"/>
</dbReference>
<dbReference type="InterPro" id="IPR035919">
    <property type="entry name" value="EAL_sf"/>
</dbReference>
<reference evidence="10 11" key="1">
    <citation type="journal article" date="2018" name="Int. J. Syst. Evol. Microbiol.">
        <title>Methylomusa anaerophila gen. nov., sp. nov., an anaerobic methanol-utilizing bacterium isolated from a microbial fuel cell.</title>
        <authorList>
            <person name="Amano N."/>
            <person name="Yamamuro A."/>
            <person name="Miyahara M."/>
            <person name="Kouzuma A."/>
            <person name="Abe T."/>
            <person name="Watanabe K."/>
        </authorList>
    </citation>
    <scope>NUCLEOTIDE SEQUENCE [LARGE SCALE GENOMIC DNA]</scope>
    <source>
        <strain evidence="10 11">MMFC1</strain>
    </source>
</reference>
<accession>A0A348AFP4</accession>
<dbReference type="CDD" id="cd01949">
    <property type="entry name" value="GGDEF"/>
    <property type="match status" value="1"/>
</dbReference>
<evidence type="ECO:0000313" key="11">
    <source>
        <dbReference type="Proteomes" id="UP000276437"/>
    </source>
</evidence>
<evidence type="ECO:0000256" key="4">
    <source>
        <dbReference type="ARBA" id="ARBA00022989"/>
    </source>
</evidence>
<gene>
    <name evidence="10" type="primary">gmr_1</name>
    <name evidence="10" type="ORF">MAMMFC1_00532</name>
</gene>
<keyword evidence="4 7" id="KW-1133">Transmembrane helix</keyword>
<dbReference type="Gene3D" id="3.30.70.270">
    <property type="match status" value="1"/>
</dbReference>
<dbReference type="InterPro" id="IPR043128">
    <property type="entry name" value="Rev_trsase/Diguanyl_cyclase"/>
</dbReference>
<evidence type="ECO:0000256" key="1">
    <source>
        <dbReference type="ARBA" id="ARBA00004651"/>
    </source>
</evidence>
<dbReference type="Proteomes" id="UP000276437">
    <property type="component" value="Chromosome"/>
</dbReference>
<dbReference type="EMBL" id="AP018449">
    <property type="protein sequence ID" value="BBB89892.1"/>
    <property type="molecule type" value="Genomic_DNA"/>
</dbReference>
<dbReference type="SUPFAM" id="SSF141868">
    <property type="entry name" value="EAL domain-like"/>
    <property type="match status" value="1"/>
</dbReference>
<dbReference type="PROSITE" id="PS50883">
    <property type="entry name" value="EAL"/>
    <property type="match status" value="1"/>
</dbReference>
<dbReference type="SMART" id="SM01049">
    <property type="entry name" value="Cache_2"/>
    <property type="match status" value="1"/>
</dbReference>
<dbReference type="Gene3D" id="3.30.450.20">
    <property type="entry name" value="PAS domain"/>
    <property type="match status" value="1"/>
</dbReference>
<feature type="domain" description="EAL" evidence="8">
    <location>
        <begin position="454"/>
        <end position="706"/>
    </location>
</feature>
<dbReference type="GO" id="GO:0071111">
    <property type="term" value="F:cyclic-guanylate-specific phosphodiesterase activity"/>
    <property type="evidence" value="ECO:0007669"/>
    <property type="project" value="UniProtKB-EC"/>
</dbReference>
<keyword evidence="6" id="KW-0175">Coiled coil</keyword>
<dbReference type="NCBIfam" id="TIGR00254">
    <property type="entry name" value="GGDEF"/>
    <property type="match status" value="1"/>
</dbReference>
<dbReference type="PROSITE" id="PS50887">
    <property type="entry name" value="GGDEF"/>
    <property type="match status" value="1"/>
</dbReference>